<sequence>MTVPVLIPTPSRTQGALLTGVPAAADRSAASFMRLRYLNSAAVHVTTGIEDNGQ</sequence>
<dbReference type="Proteomes" id="UP000399805">
    <property type="component" value="Unassembled WGS sequence"/>
</dbReference>
<protein>
    <submittedName>
        <fullName evidence="1">Uncharacterized protein</fullName>
    </submittedName>
</protein>
<evidence type="ECO:0000313" key="1">
    <source>
        <dbReference type="EMBL" id="VVJ19601.1"/>
    </source>
</evidence>
<organism evidence="1 2">
    <name type="scientific">Amycolatopsis camponoti</name>
    <dbReference type="NCBI Taxonomy" id="2606593"/>
    <lineage>
        <taxon>Bacteria</taxon>
        <taxon>Bacillati</taxon>
        <taxon>Actinomycetota</taxon>
        <taxon>Actinomycetes</taxon>
        <taxon>Pseudonocardiales</taxon>
        <taxon>Pseudonocardiaceae</taxon>
        <taxon>Amycolatopsis</taxon>
    </lineage>
</organism>
<evidence type="ECO:0000313" key="2">
    <source>
        <dbReference type="Proteomes" id="UP000399805"/>
    </source>
</evidence>
<dbReference type="EMBL" id="CABVGP010000002">
    <property type="protein sequence ID" value="VVJ19601.1"/>
    <property type="molecule type" value="Genomic_DNA"/>
</dbReference>
<keyword evidence="2" id="KW-1185">Reference proteome</keyword>
<gene>
    <name evidence="1" type="ORF">AA23TX_04622</name>
</gene>
<proteinExistence type="predicted"/>
<reference evidence="1 2" key="1">
    <citation type="submission" date="2019-09" db="EMBL/GenBank/DDBJ databases">
        <authorList>
            <person name="Leyn A S."/>
        </authorList>
    </citation>
    <scope>NUCLEOTIDE SEQUENCE [LARGE SCALE GENOMIC DNA]</scope>
    <source>
        <strain evidence="1">AA231_1</strain>
    </source>
</reference>
<name>A0A6I8LRI2_9PSEU</name>
<accession>A0A6I8LRI2</accession>
<dbReference type="AlphaFoldDB" id="A0A6I8LRI2"/>